<gene>
    <name evidence="6" type="ORF">QCA50_005067</name>
</gene>
<dbReference type="GO" id="GO:0044550">
    <property type="term" value="P:secondary metabolite biosynthetic process"/>
    <property type="evidence" value="ECO:0007669"/>
    <property type="project" value="UniProtKB-ARBA"/>
</dbReference>
<organism evidence="6 7">
    <name type="scientific">Cerrena zonata</name>
    <dbReference type="NCBI Taxonomy" id="2478898"/>
    <lineage>
        <taxon>Eukaryota</taxon>
        <taxon>Fungi</taxon>
        <taxon>Dikarya</taxon>
        <taxon>Basidiomycota</taxon>
        <taxon>Agaricomycotina</taxon>
        <taxon>Agaricomycetes</taxon>
        <taxon>Polyporales</taxon>
        <taxon>Cerrenaceae</taxon>
        <taxon>Cerrena</taxon>
    </lineage>
</organism>
<dbReference type="Pfam" id="PF04820">
    <property type="entry name" value="Trp_halogenase"/>
    <property type="match status" value="1"/>
</dbReference>
<evidence type="ECO:0000256" key="5">
    <source>
        <dbReference type="SAM" id="MobiDB-lite"/>
    </source>
</evidence>
<feature type="region of interest" description="Disordered" evidence="5">
    <location>
        <begin position="632"/>
        <end position="764"/>
    </location>
</feature>
<evidence type="ECO:0000313" key="6">
    <source>
        <dbReference type="EMBL" id="KAK7691668.1"/>
    </source>
</evidence>
<feature type="region of interest" description="Disordered" evidence="5">
    <location>
        <begin position="348"/>
        <end position="369"/>
    </location>
</feature>
<comment type="similarity">
    <text evidence="1">Belongs to the flavin-dependent halogenase family.</text>
</comment>
<dbReference type="GO" id="GO:0004497">
    <property type="term" value="F:monooxygenase activity"/>
    <property type="evidence" value="ECO:0007669"/>
    <property type="project" value="UniProtKB-KW"/>
</dbReference>
<proteinExistence type="inferred from homology"/>
<feature type="compositionally biased region" description="Basic and acidic residues" evidence="5">
    <location>
        <begin position="352"/>
        <end position="369"/>
    </location>
</feature>
<keyword evidence="3" id="KW-0503">Monooxygenase</keyword>
<feature type="compositionally biased region" description="Acidic residues" evidence="5">
    <location>
        <begin position="746"/>
        <end position="762"/>
    </location>
</feature>
<feature type="compositionally biased region" description="Low complexity" evidence="5">
    <location>
        <begin position="280"/>
        <end position="291"/>
    </location>
</feature>
<dbReference type="PANTHER" id="PTHR43747:SF5">
    <property type="entry name" value="FAD-BINDING DOMAIN-CONTAINING PROTEIN"/>
    <property type="match status" value="1"/>
</dbReference>
<evidence type="ECO:0000256" key="4">
    <source>
        <dbReference type="ARBA" id="ARBA00049364"/>
    </source>
</evidence>
<feature type="compositionally biased region" description="Basic and acidic residues" evidence="5">
    <location>
        <begin position="718"/>
        <end position="729"/>
    </location>
</feature>
<feature type="compositionally biased region" description="Polar residues" evidence="5">
    <location>
        <begin position="671"/>
        <end position="687"/>
    </location>
</feature>
<keyword evidence="2" id="KW-0560">Oxidoreductase</keyword>
<reference evidence="6 7" key="1">
    <citation type="submission" date="2022-09" db="EMBL/GenBank/DDBJ databases">
        <authorList>
            <person name="Palmer J.M."/>
        </authorList>
    </citation>
    <scope>NUCLEOTIDE SEQUENCE [LARGE SCALE GENOMIC DNA]</scope>
    <source>
        <strain evidence="6 7">DSM 7382</strain>
    </source>
</reference>
<dbReference type="Pfam" id="PF13450">
    <property type="entry name" value="NAD_binding_8"/>
    <property type="match status" value="1"/>
</dbReference>
<evidence type="ECO:0000256" key="3">
    <source>
        <dbReference type="ARBA" id="ARBA00023033"/>
    </source>
</evidence>
<feature type="region of interest" description="Disordered" evidence="5">
    <location>
        <begin position="522"/>
        <end position="576"/>
    </location>
</feature>
<dbReference type="InterPro" id="IPR036188">
    <property type="entry name" value="FAD/NAD-bd_sf"/>
</dbReference>
<accession>A0AAW0GN63</accession>
<dbReference type="GO" id="GO:0140907">
    <property type="term" value="F:flavin-dependent halogenase activity"/>
    <property type="evidence" value="ECO:0007669"/>
    <property type="project" value="UniProtKB-ARBA"/>
</dbReference>
<evidence type="ECO:0000256" key="2">
    <source>
        <dbReference type="ARBA" id="ARBA00023002"/>
    </source>
</evidence>
<name>A0AAW0GN63_9APHY</name>
<evidence type="ECO:0008006" key="8">
    <source>
        <dbReference type="Google" id="ProtNLM"/>
    </source>
</evidence>
<dbReference type="Proteomes" id="UP001385951">
    <property type="component" value="Unassembled WGS sequence"/>
</dbReference>
<feature type="compositionally biased region" description="Polar residues" evidence="5">
    <location>
        <begin position="567"/>
        <end position="576"/>
    </location>
</feature>
<dbReference type="AlphaFoldDB" id="A0AAW0GN63"/>
<feature type="region of interest" description="Disordered" evidence="5">
    <location>
        <begin position="272"/>
        <end position="306"/>
    </location>
</feature>
<feature type="compositionally biased region" description="Low complexity" evidence="5">
    <location>
        <begin position="531"/>
        <end position="543"/>
    </location>
</feature>
<feature type="compositionally biased region" description="Pro residues" evidence="5">
    <location>
        <begin position="551"/>
        <end position="564"/>
    </location>
</feature>
<dbReference type="InterPro" id="IPR006905">
    <property type="entry name" value="Flavin_halogenase"/>
</dbReference>
<dbReference type="PRINTS" id="PR00420">
    <property type="entry name" value="RNGMNOXGNASE"/>
</dbReference>
<dbReference type="PANTHER" id="PTHR43747">
    <property type="entry name" value="FAD-BINDING PROTEIN"/>
    <property type="match status" value="1"/>
</dbReference>
<dbReference type="InterPro" id="IPR050816">
    <property type="entry name" value="Flavin-dep_Halogenase_NPB"/>
</dbReference>
<comment type="caution">
    <text evidence="6">The sequence shown here is derived from an EMBL/GenBank/DDBJ whole genome shotgun (WGS) entry which is preliminary data.</text>
</comment>
<evidence type="ECO:0000313" key="7">
    <source>
        <dbReference type="Proteomes" id="UP001385951"/>
    </source>
</evidence>
<sequence>MLPPTKTQILVIGGGPAGSYSASALAREGFDVVILELAHFPRKVLSIIRFWMFHAEYKIAQYGFVRKPGSAIKFNQYMQEGYTDFVALGASNAAWNVTRSTFDEILLRHAQENGVKVFEGVRVTSIDFVDSPSKTDDISNEDWKDVGRPVRASYVTDQGEAGEIEFDYLIDASGRAGVMSTKYLKNRRYNDSLKNVAIWGYWQDTDMYGRDTPRENAPFFEALSDESGWAWFIPLHNGLTSVGIVMDQKQLGIRSRAYAAATGQSVPFPAASTSNPIFAPSTPTSSTPSSSKSDGADSPNNENKQGTSNLAERYLSFIPLAPGVLKLIGEKGKFVGIDEDYTVISEYTSPFSDDHPGPKDSQNEKGKDVPMARTASDFSYSCGRYAGDRWRIIGDAGAFIDPFFSSGVHLACTGALSAATSIAASLRGDCSEAEAAEWCHQRITISYTRFLVVVLSAYKQIRSQSVSVLADIKDENFDKAFAFLRPVIQGGAEMGAKLSEDEVQRALDFCVNLFSPTTPEQHASVREKLRSLQSSPQVPLSPSGDGAQTPCTPPRPRFIRPPPLQRANTSSPHSRQLSMQILTSMTGLGIREEDDVVGDEDAERRLMDVHAPIVSPRTLTQFLKTKFNRTRSNTMPAPRVSGFVSPPTSPTTSSFGVDLAGRNVKGRRRSGTVSTMGSRSRIGQSIVSTPALSMSSSLSGLSTPRSPLSSVPSDDESGSEREEFHDAAEHPIPPSDIEDGNKPEVPEEEEEGGETEDDEEEVSEMKMVLDKVNARRVIHAEHGGLNGLESEAVAGFVVRLVRGDLGLSRAAAQEE</sequence>
<dbReference type="Gene3D" id="3.50.50.60">
    <property type="entry name" value="FAD/NAD(P)-binding domain"/>
    <property type="match status" value="2"/>
</dbReference>
<evidence type="ECO:0000256" key="1">
    <source>
        <dbReference type="ARBA" id="ARBA00005706"/>
    </source>
</evidence>
<dbReference type="EMBL" id="JASBNA010000005">
    <property type="protein sequence ID" value="KAK7691668.1"/>
    <property type="molecule type" value="Genomic_DNA"/>
</dbReference>
<protein>
    <recommendedName>
        <fullName evidence="8">Halogenase</fullName>
    </recommendedName>
</protein>
<feature type="compositionally biased region" description="Low complexity" evidence="5">
    <location>
        <begin position="688"/>
        <end position="710"/>
    </location>
</feature>
<dbReference type="SUPFAM" id="SSF51905">
    <property type="entry name" value="FAD/NAD(P)-binding domain"/>
    <property type="match status" value="1"/>
</dbReference>
<keyword evidence="7" id="KW-1185">Reference proteome</keyword>
<feature type="compositionally biased region" description="Low complexity" evidence="5">
    <location>
        <begin position="640"/>
        <end position="657"/>
    </location>
</feature>
<comment type="catalytic activity">
    <reaction evidence="4">
        <text>melleolide F + FADH2 + chloride + O2 = 6'-chloromelleolide F + FAD + 2 H2O + H(+)</text>
        <dbReference type="Rhea" id="RHEA:67160"/>
        <dbReference type="ChEBI" id="CHEBI:15377"/>
        <dbReference type="ChEBI" id="CHEBI:15378"/>
        <dbReference type="ChEBI" id="CHEBI:15379"/>
        <dbReference type="ChEBI" id="CHEBI:17996"/>
        <dbReference type="ChEBI" id="CHEBI:57692"/>
        <dbReference type="ChEBI" id="CHEBI:58307"/>
        <dbReference type="ChEBI" id="CHEBI:167712"/>
        <dbReference type="ChEBI" id="CHEBI:167713"/>
    </reaction>
    <physiologicalReaction direction="left-to-right" evidence="4">
        <dbReference type="Rhea" id="RHEA:67161"/>
    </physiologicalReaction>
</comment>